<accession>A0A4P9XCI6</accession>
<evidence type="ECO:0000313" key="7">
    <source>
        <dbReference type="EMBL" id="RKP03145.1"/>
    </source>
</evidence>
<keyword evidence="2" id="KW-0378">Hydrolase</keyword>
<dbReference type="GO" id="GO:0008094">
    <property type="term" value="F:ATP-dependent activity, acting on DNA"/>
    <property type="evidence" value="ECO:0007669"/>
    <property type="project" value="TreeGrafter"/>
</dbReference>
<dbReference type="FunFam" id="3.40.50.10810:FF:000094">
    <property type="entry name" value="DNA excision repair protein ERCC-6"/>
    <property type="match status" value="1"/>
</dbReference>
<dbReference type="InterPro" id="IPR027417">
    <property type="entry name" value="P-loop_NTPase"/>
</dbReference>
<reference evidence="8" key="1">
    <citation type="journal article" date="2018" name="Nat. Microbiol.">
        <title>Leveraging single-cell genomics to expand the fungal tree of life.</title>
        <authorList>
            <person name="Ahrendt S.R."/>
            <person name="Quandt C.A."/>
            <person name="Ciobanu D."/>
            <person name="Clum A."/>
            <person name="Salamov A."/>
            <person name="Andreopoulos B."/>
            <person name="Cheng J.F."/>
            <person name="Woyke T."/>
            <person name="Pelin A."/>
            <person name="Henrissat B."/>
            <person name="Reynolds N.K."/>
            <person name="Benny G.L."/>
            <person name="Smith M.E."/>
            <person name="James T.Y."/>
            <person name="Grigoriev I.V."/>
        </authorList>
    </citation>
    <scope>NUCLEOTIDE SEQUENCE [LARGE SCALE GENOMIC DNA]</scope>
    <source>
        <strain evidence="8">ATCC 52028</strain>
    </source>
</reference>
<dbReference type="STRING" id="1555241.A0A4P9XCI6"/>
<keyword evidence="8" id="KW-1185">Reference proteome</keyword>
<sequence>MNPDASLLSTTARAVRDGDDDADDDDADDADDDSSDAEFNVKDEASSASDLSDAGVDEATTSALTSGSTKPPGHGRGRGRSRARVKSADDEEDDENEAHTGPRHTAAPAGPDGYHDDGDESVYQRRFAEWVMTRRRKRLRQMVGDARFATMHFTPEQLLMDPGEEWYEEDVDRPHHRLSGGLLVPGDLYDRLYKHQQTCIQWLWELYCQGTGGIIGDEMGLGKTIQIIAFLAALATSKKLQGPVLIVCPATVLRQWVQEFHKWYPPFRVAILHGSGSGLTPASKRGGRRIEDDDDDPTDTDIDRSDEDDDGDGPLDLPEDRRGKTETDRVIKANPETQRQAARLVDRIFAKGHVVLTTYAGLGVHRRLLLTRRWAYCVLDEGHKIRNPDALITLSCKRIACTNRIVLTGTPIQNNLTELWSIFDFCYPGRLGTLPVFQTQFAVPIQMGGYANASNVQIQAAYRCATVLKDLIAPYMLRRLKADVSTDLPKKNEQVLFCRLTPFQRREYQRFLASGEVNNILNGKRHVLYGVDILRKLCNHPDLVRRDQRAEIADYGSPERSGKLKVTASLLRMWHAQKHRVLLFCQTKQMLDIVEAMVRDEQLTYYRMDGDTAIKSRIGLVDQFNTDDRVFMFLLTTKVGGLGINLTGADRVVIFDPDWNPSTDMQARERAWRLGQRRDVVIYRLMTAGTIEEKIYHRQIFKQFLTNKILKDPKQRRFFHSHHLHDLFVLGDEDGQPPETADLFEGTRNVVVPVPGTDQAGAATTEGRPPPKRAKPAARRLLNPNPALPGAASTTAGETPGSPPGAPGASDEASLDDETRILRSLFATGVHAALQHDTIMGASSEGAQREQLLVEREAAKLAADAVAALKASRRAVRE</sequence>
<feature type="region of interest" description="Disordered" evidence="4">
    <location>
        <begin position="279"/>
        <end position="335"/>
    </location>
</feature>
<dbReference type="Gene3D" id="3.40.50.300">
    <property type="entry name" value="P-loop containing nucleotide triphosphate hydrolases"/>
    <property type="match status" value="1"/>
</dbReference>
<dbReference type="InterPro" id="IPR014001">
    <property type="entry name" value="Helicase_ATP-bd"/>
</dbReference>
<dbReference type="GO" id="GO:0005634">
    <property type="term" value="C:nucleus"/>
    <property type="evidence" value="ECO:0007669"/>
    <property type="project" value="TreeGrafter"/>
</dbReference>
<evidence type="ECO:0000259" key="6">
    <source>
        <dbReference type="PROSITE" id="PS51194"/>
    </source>
</evidence>
<dbReference type="InterPro" id="IPR050496">
    <property type="entry name" value="SNF2_RAD54_helicase_repair"/>
</dbReference>
<gene>
    <name evidence="7" type="ORF">CXG81DRAFT_9952</name>
</gene>
<dbReference type="Gene3D" id="3.40.50.10810">
    <property type="entry name" value="Tandem AAA-ATPase domain"/>
    <property type="match status" value="2"/>
</dbReference>
<feature type="compositionally biased region" description="Polar residues" evidence="4">
    <location>
        <begin position="59"/>
        <end position="69"/>
    </location>
</feature>
<dbReference type="GO" id="GO:0016787">
    <property type="term" value="F:hydrolase activity"/>
    <property type="evidence" value="ECO:0007669"/>
    <property type="project" value="UniProtKB-KW"/>
</dbReference>
<dbReference type="GO" id="GO:0006283">
    <property type="term" value="P:transcription-coupled nucleotide-excision repair"/>
    <property type="evidence" value="ECO:0007669"/>
    <property type="project" value="TreeGrafter"/>
</dbReference>
<dbReference type="EMBL" id="ML014128">
    <property type="protein sequence ID" value="RKP03145.1"/>
    <property type="molecule type" value="Genomic_DNA"/>
</dbReference>
<name>A0A4P9XCI6_9FUNG</name>
<dbReference type="PROSITE" id="PS51192">
    <property type="entry name" value="HELICASE_ATP_BIND_1"/>
    <property type="match status" value="1"/>
</dbReference>
<dbReference type="Pfam" id="PF00271">
    <property type="entry name" value="Helicase_C"/>
    <property type="match status" value="1"/>
</dbReference>
<dbReference type="AlphaFoldDB" id="A0A4P9XCI6"/>
<evidence type="ECO:0000256" key="4">
    <source>
        <dbReference type="SAM" id="MobiDB-lite"/>
    </source>
</evidence>
<dbReference type="SMART" id="SM00490">
    <property type="entry name" value="HELICc"/>
    <property type="match status" value="1"/>
</dbReference>
<feature type="domain" description="Helicase C-terminal" evidence="6">
    <location>
        <begin position="565"/>
        <end position="720"/>
    </location>
</feature>
<dbReference type="PROSITE" id="PS51194">
    <property type="entry name" value="HELICASE_CTER"/>
    <property type="match status" value="1"/>
</dbReference>
<dbReference type="Gene3D" id="1.20.120.850">
    <property type="entry name" value="SWI2/SNF2 ATPases, N-terminal domain"/>
    <property type="match status" value="1"/>
</dbReference>
<feature type="compositionally biased region" description="Basic and acidic residues" evidence="4">
    <location>
        <begin position="318"/>
        <end position="331"/>
    </location>
</feature>
<feature type="non-terminal residue" evidence="7">
    <location>
        <position position="878"/>
    </location>
</feature>
<feature type="domain" description="Helicase ATP-binding" evidence="5">
    <location>
        <begin position="204"/>
        <end position="429"/>
    </location>
</feature>
<dbReference type="PANTHER" id="PTHR45629">
    <property type="entry name" value="SNF2/RAD54 FAMILY MEMBER"/>
    <property type="match status" value="1"/>
</dbReference>
<evidence type="ECO:0000313" key="8">
    <source>
        <dbReference type="Proteomes" id="UP000274922"/>
    </source>
</evidence>
<organism evidence="7 8">
    <name type="scientific">Caulochytrium protostelioides</name>
    <dbReference type="NCBI Taxonomy" id="1555241"/>
    <lineage>
        <taxon>Eukaryota</taxon>
        <taxon>Fungi</taxon>
        <taxon>Fungi incertae sedis</taxon>
        <taxon>Chytridiomycota</taxon>
        <taxon>Chytridiomycota incertae sedis</taxon>
        <taxon>Chytridiomycetes</taxon>
        <taxon>Caulochytriales</taxon>
        <taxon>Caulochytriaceae</taxon>
        <taxon>Caulochytrium</taxon>
    </lineage>
</organism>
<dbReference type="Pfam" id="PF00176">
    <property type="entry name" value="SNF2-rel_dom"/>
    <property type="match status" value="1"/>
</dbReference>
<dbReference type="InterPro" id="IPR001650">
    <property type="entry name" value="Helicase_C-like"/>
</dbReference>
<protein>
    <recommendedName>
        <fullName evidence="9">DNA excision repair protein ERCC-6</fullName>
    </recommendedName>
</protein>
<dbReference type="SMART" id="SM00487">
    <property type="entry name" value="DEXDc"/>
    <property type="match status" value="1"/>
</dbReference>
<feature type="compositionally biased region" description="Acidic residues" evidence="4">
    <location>
        <begin position="18"/>
        <end position="36"/>
    </location>
</feature>
<dbReference type="SUPFAM" id="SSF52540">
    <property type="entry name" value="P-loop containing nucleoside triphosphate hydrolases"/>
    <property type="match status" value="2"/>
</dbReference>
<evidence type="ECO:0008006" key="9">
    <source>
        <dbReference type="Google" id="ProtNLM"/>
    </source>
</evidence>
<evidence type="ECO:0000256" key="2">
    <source>
        <dbReference type="ARBA" id="ARBA00022801"/>
    </source>
</evidence>
<feature type="compositionally biased region" description="Basic residues" evidence="4">
    <location>
        <begin position="73"/>
        <end position="85"/>
    </location>
</feature>
<dbReference type="GO" id="GO:0005524">
    <property type="term" value="F:ATP binding"/>
    <property type="evidence" value="ECO:0007669"/>
    <property type="project" value="InterPro"/>
</dbReference>
<dbReference type="PANTHER" id="PTHR45629:SF7">
    <property type="entry name" value="DNA EXCISION REPAIR PROTEIN ERCC-6-RELATED"/>
    <property type="match status" value="1"/>
</dbReference>
<evidence type="ECO:0000256" key="3">
    <source>
        <dbReference type="ARBA" id="ARBA00022840"/>
    </source>
</evidence>
<keyword evidence="3" id="KW-0067">ATP-binding</keyword>
<dbReference type="OrthoDB" id="413460at2759"/>
<proteinExistence type="predicted"/>
<dbReference type="Proteomes" id="UP000274922">
    <property type="component" value="Unassembled WGS sequence"/>
</dbReference>
<dbReference type="CDD" id="cd18793">
    <property type="entry name" value="SF2_C_SNF"/>
    <property type="match status" value="1"/>
</dbReference>
<dbReference type="InterPro" id="IPR049730">
    <property type="entry name" value="SNF2/RAD54-like_C"/>
</dbReference>
<dbReference type="InterPro" id="IPR000330">
    <property type="entry name" value="SNF2_N"/>
</dbReference>
<evidence type="ECO:0000256" key="1">
    <source>
        <dbReference type="ARBA" id="ARBA00022741"/>
    </source>
</evidence>
<dbReference type="CDD" id="cd18000">
    <property type="entry name" value="DEXHc_ERCC6"/>
    <property type="match status" value="1"/>
</dbReference>
<dbReference type="InterPro" id="IPR038718">
    <property type="entry name" value="SNF2-like_sf"/>
</dbReference>
<feature type="region of interest" description="Disordered" evidence="4">
    <location>
        <begin position="753"/>
        <end position="814"/>
    </location>
</feature>
<keyword evidence="1" id="KW-0547">Nucleotide-binding</keyword>
<evidence type="ECO:0000259" key="5">
    <source>
        <dbReference type="PROSITE" id="PS51192"/>
    </source>
</evidence>
<feature type="compositionally biased region" description="Acidic residues" evidence="4">
    <location>
        <begin position="292"/>
        <end position="313"/>
    </location>
</feature>
<feature type="region of interest" description="Disordered" evidence="4">
    <location>
        <begin position="1"/>
        <end position="119"/>
    </location>
</feature>